<organism evidence="11 12">
    <name type="scientific">Heterodera trifolii</name>
    <dbReference type="NCBI Taxonomy" id="157864"/>
    <lineage>
        <taxon>Eukaryota</taxon>
        <taxon>Metazoa</taxon>
        <taxon>Ecdysozoa</taxon>
        <taxon>Nematoda</taxon>
        <taxon>Chromadorea</taxon>
        <taxon>Rhabditida</taxon>
        <taxon>Tylenchina</taxon>
        <taxon>Tylenchomorpha</taxon>
        <taxon>Tylenchoidea</taxon>
        <taxon>Heteroderidae</taxon>
        <taxon>Heteroderinae</taxon>
        <taxon>Heterodera</taxon>
    </lineage>
</organism>
<dbReference type="EMBL" id="JBICBT010000928">
    <property type="protein sequence ID" value="KAL3092164.1"/>
    <property type="molecule type" value="Genomic_DNA"/>
</dbReference>
<evidence type="ECO:0000256" key="10">
    <source>
        <dbReference type="SAM" id="Phobius"/>
    </source>
</evidence>
<dbReference type="AlphaFoldDB" id="A0ABD2JNH7"/>
<evidence type="ECO:0000256" key="1">
    <source>
        <dbReference type="ARBA" id="ARBA00004323"/>
    </source>
</evidence>
<evidence type="ECO:0000256" key="2">
    <source>
        <dbReference type="ARBA" id="ARBA00008661"/>
    </source>
</evidence>
<evidence type="ECO:0000256" key="5">
    <source>
        <dbReference type="ARBA" id="ARBA00022692"/>
    </source>
</evidence>
<dbReference type="GO" id="GO:0016757">
    <property type="term" value="F:glycosyltransferase activity"/>
    <property type="evidence" value="ECO:0007669"/>
    <property type="project" value="UniProtKB-KW"/>
</dbReference>
<dbReference type="PANTHER" id="PTHR11214:SF3">
    <property type="entry name" value="BETA-1,3-GALACTOSYLTRANSFERASE 6"/>
    <property type="match status" value="1"/>
</dbReference>
<keyword evidence="5 10" id="KW-0812">Transmembrane</keyword>
<dbReference type="Proteomes" id="UP001620626">
    <property type="component" value="Unassembled WGS sequence"/>
</dbReference>
<feature type="transmembrane region" description="Helical" evidence="10">
    <location>
        <begin position="608"/>
        <end position="628"/>
    </location>
</feature>
<evidence type="ECO:0000256" key="9">
    <source>
        <dbReference type="ARBA" id="ARBA00023136"/>
    </source>
</evidence>
<protein>
    <submittedName>
        <fullName evidence="11">Uncharacterized protein</fullName>
    </submittedName>
</protein>
<gene>
    <name evidence="11" type="ORF">niasHT_026716</name>
</gene>
<accession>A0ABD2JNH7</accession>
<dbReference type="InterPro" id="IPR002659">
    <property type="entry name" value="Glyco_trans_31"/>
</dbReference>
<dbReference type="PANTHER" id="PTHR11214">
    <property type="entry name" value="BETA-1,3-N-ACETYLGLUCOSAMINYLTRANSFERASE"/>
    <property type="match status" value="1"/>
</dbReference>
<proteinExistence type="inferred from homology"/>
<dbReference type="Gene3D" id="3.90.550.50">
    <property type="match status" value="1"/>
</dbReference>
<dbReference type="Pfam" id="PF01762">
    <property type="entry name" value="Galactosyl_T"/>
    <property type="match status" value="1"/>
</dbReference>
<sequence length="629" mass="70797">MPEDNPITNECAKMMAKNANGNGTIRWRGIKLRTIPMPTDNSTVYGTQLSHLAFVMEASIAPNYHFHIGENRRHFSILFDGHRIGEPLIGENSSFNADARAMQNDFLANIRQNGVAFLADYTALWLLGLDMVPMMHKWQQQQEMKLFISRSSNCTMEAWFIQPTVFPINFINIGEQQQMISIKALTESKFDNILVELLNVKKDGSTKSEISFTIGTDTDLEVDYSPLMKIGATGSCKNDDTNYPSSSKSLQHEGVRLPRDGIYVLNLDIVLTKHCYALKLGGTLLDGPKCPTAGGQLPLEAISRLKVQGKISLLVEPLVQQIDHGTTELLPSAAKEFKSRFKNIEADFWMEIGNECPAGTQLIMLSMTSRESFEKRSCARETWMKEAVPGEVRRFFVADPSDGEADIVQEELDAEQKKHGDMWHGALIWQQRHCAGAEWVAKVDDDTVVHLRRMAFWVNIKFRQIATDHPLVFLGDASGRRVPFRDMRIKWCISKKVFPAELFPLFVLGGFYLTNGATVQAVLAQTHKTDGFFLDDVLFTGILAGLANATISDQQKHITSFNRKLQFKCVHGVPTLFAMFNAAKRAQCEEFFAYLKKMSCANDVKRNLITMISSLLIAISLFFAFLPFH</sequence>
<keyword evidence="4" id="KW-0808">Transferase</keyword>
<keyword evidence="3" id="KW-0328">Glycosyltransferase</keyword>
<comment type="similarity">
    <text evidence="2">Belongs to the glycosyltransferase 31 family.</text>
</comment>
<keyword evidence="9 10" id="KW-0472">Membrane</keyword>
<comment type="caution">
    <text evidence="11">The sequence shown here is derived from an EMBL/GenBank/DDBJ whole genome shotgun (WGS) entry which is preliminary data.</text>
</comment>
<keyword evidence="8" id="KW-0333">Golgi apparatus</keyword>
<name>A0ABD2JNH7_9BILA</name>
<dbReference type="GO" id="GO:0000139">
    <property type="term" value="C:Golgi membrane"/>
    <property type="evidence" value="ECO:0007669"/>
    <property type="project" value="UniProtKB-SubCell"/>
</dbReference>
<evidence type="ECO:0000313" key="11">
    <source>
        <dbReference type="EMBL" id="KAL3092164.1"/>
    </source>
</evidence>
<reference evidence="11 12" key="1">
    <citation type="submission" date="2024-10" db="EMBL/GenBank/DDBJ databases">
        <authorList>
            <person name="Kim D."/>
        </authorList>
    </citation>
    <scope>NUCLEOTIDE SEQUENCE [LARGE SCALE GENOMIC DNA]</scope>
    <source>
        <strain evidence="11">BH-2024</strain>
    </source>
</reference>
<evidence type="ECO:0000256" key="4">
    <source>
        <dbReference type="ARBA" id="ARBA00022679"/>
    </source>
</evidence>
<keyword evidence="7 10" id="KW-1133">Transmembrane helix</keyword>
<evidence type="ECO:0000256" key="7">
    <source>
        <dbReference type="ARBA" id="ARBA00022989"/>
    </source>
</evidence>
<evidence type="ECO:0000256" key="8">
    <source>
        <dbReference type="ARBA" id="ARBA00023034"/>
    </source>
</evidence>
<evidence type="ECO:0000256" key="6">
    <source>
        <dbReference type="ARBA" id="ARBA00022968"/>
    </source>
</evidence>
<evidence type="ECO:0000313" key="12">
    <source>
        <dbReference type="Proteomes" id="UP001620626"/>
    </source>
</evidence>
<evidence type="ECO:0000256" key="3">
    <source>
        <dbReference type="ARBA" id="ARBA00022676"/>
    </source>
</evidence>
<keyword evidence="12" id="KW-1185">Reference proteome</keyword>
<comment type="subcellular location">
    <subcellularLocation>
        <location evidence="1">Golgi apparatus membrane</location>
        <topology evidence="1">Single-pass type II membrane protein</topology>
    </subcellularLocation>
</comment>
<keyword evidence="6" id="KW-0735">Signal-anchor</keyword>